<organism evidence="1 2">
    <name type="scientific">Iphiclides podalirius</name>
    <name type="common">scarce swallowtail</name>
    <dbReference type="NCBI Taxonomy" id="110791"/>
    <lineage>
        <taxon>Eukaryota</taxon>
        <taxon>Metazoa</taxon>
        <taxon>Ecdysozoa</taxon>
        <taxon>Arthropoda</taxon>
        <taxon>Hexapoda</taxon>
        <taxon>Insecta</taxon>
        <taxon>Pterygota</taxon>
        <taxon>Neoptera</taxon>
        <taxon>Endopterygota</taxon>
        <taxon>Lepidoptera</taxon>
        <taxon>Glossata</taxon>
        <taxon>Ditrysia</taxon>
        <taxon>Papilionoidea</taxon>
        <taxon>Papilionidae</taxon>
        <taxon>Papilioninae</taxon>
        <taxon>Iphiclides</taxon>
    </lineage>
</organism>
<keyword evidence="2" id="KW-1185">Reference proteome</keyword>
<sequence>MIRGFSAIKCVAEAAHALVRLAQCKYRARAPWRSHGFARRFARFFIDPIATYTPAPGRGETGIGAVPAHARSPLGRGHGTGLTETARLLQNVRSVFGRRSATRVNAELELSHGFAFSQEEGGTVSQADVIRAYDTSQPRQARS</sequence>
<evidence type="ECO:0000313" key="1">
    <source>
        <dbReference type="EMBL" id="CAH2062718.1"/>
    </source>
</evidence>
<proteinExistence type="predicted"/>
<accession>A0ABN8IRK0</accession>
<evidence type="ECO:0000313" key="2">
    <source>
        <dbReference type="Proteomes" id="UP000837857"/>
    </source>
</evidence>
<protein>
    <submittedName>
        <fullName evidence="1">Uncharacterized protein</fullName>
    </submittedName>
</protein>
<dbReference type="EMBL" id="OW152815">
    <property type="protein sequence ID" value="CAH2062718.1"/>
    <property type="molecule type" value="Genomic_DNA"/>
</dbReference>
<dbReference type="Proteomes" id="UP000837857">
    <property type="component" value="Chromosome 3"/>
</dbReference>
<feature type="non-terminal residue" evidence="1">
    <location>
        <position position="1"/>
    </location>
</feature>
<gene>
    <name evidence="1" type="ORF">IPOD504_LOCUS12133</name>
</gene>
<name>A0ABN8IRK0_9NEOP</name>
<reference evidence="1" key="1">
    <citation type="submission" date="2022-03" db="EMBL/GenBank/DDBJ databases">
        <authorList>
            <person name="Martin H S."/>
        </authorList>
    </citation>
    <scope>NUCLEOTIDE SEQUENCE</scope>
</reference>